<gene>
    <name evidence="4" type="ORF">RRG08_041550</name>
</gene>
<keyword evidence="1" id="KW-0433">Leucine-rich repeat</keyword>
<feature type="signal peptide" evidence="3">
    <location>
        <begin position="1"/>
        <end position="22"/>
    </location>
</feature>
<evidence type="ECO:0000256" key="2">
    <source>
        <dbReference type="ARBA" id="ARBA00022737"/>
    </source>
</evidence>
<accession>A0AAE0ZUW4</accession>
<dbReference type="InterPro" id="IPR026906">
    <property type="entry name" value="LRR_5"/>
</dbReference>
<keyword evidence="3" id="KW-0732">Signal</keyword>
<dbReference type="Gene3D" id="3.80.10.10">
    <property type="entry name" value="Ribonuclease Inhibitor"/>
    <property type="match status" value="1"/>
</dbReference>
<dbReference type="Proteomes" id="UP001283361">
    <property type="component" value="Unassembled WGS sequence"/>
</dbReference>
<dbReference type="PANTHER" id="PTHR45712:SF22">
    <property type="entry name" value="INSULIN-LIKE GROWTH FACTOR-BINDING PROTEIN COMPLEX ACID LABILE SUBUNIT"/>
    <property type="match status" value="1"/>
</dbReference>
<evidence type="ECO:0000256" key="3">
    <source>
        <dbReference type="SAM" id="SignalP"/>
    </source>
</evidence>
<dbReference type="PANTHER" id="PTHR45712">
    <property type="entry name" value="AGAP008170-PA"/>
    <property type="match status" value="1"/>
</dbReference>
<evidence type="ECO:0000256" key="1">
    <source>
        <dbReference type="ARBA" id="ARBA00022614"/>
    </source>
</evidence>
<dbReference type="Pfam" id="PF13306">
    <property type="entry name" value="LRR_5"/>
    <property type="match status" value="2"/>
</dbReference>
<keyword evidence="2" id="KW-0677">Repeat</keyword>
<dbReference type="SUPFAM" id="SSF52058">
    <property type="entry name" value="L domain-like"/>
    <property type="match status" value="1"/>
</dbReference>
<evidence type="ECO:0000313" key="5">
    <source>
        <dbReference type="Proteomes" id="UP001283361"/>
    </source>
</evidence>
<proteinExistence type="predicted"/>
<dbReference type="InterPro" id="IPR032675">
    <property type="entry name" value="LRR_dom_sf"/>
</dbReference>
<dbReference type="InterPro" id="IPR050333">
    <property type="entry name" value="SLRP"/>
</dbReference>
<sequence length="382" mass="41246">MAHLLLLFSLAWVSSLVVPSSSVLCPFLCTCNGDNVVCAGITSLSGLLFPESTRKIHIIGASLHLIGPSVFGNQTEHVTFQACKIGDIQPLAFSNLHNLKTLTFQASRIDRILPCGIHSISNAESISFASSEVKEIKAGGLSDITGVTNLTISSSYITTVESFGFHIVQAEVISIEDSSVDLIKTAAFSDVYDVKSLVLSGISLISIEAGAFYRIRDLKSVQISGFFRGLRHNSLMELREATPGDHEGFRFHTSRVACNCASAPLLDYVQQNPTAADRSVICSVIDRPLRAVKPEKLCPGYSRETYCTNVTLTPPTCSLAVTNTSSPIINTSYTERICPTKSKRVVQETSSEQKNKGVNRGAETFTANGLLLAFLAFSARTI</sequence>
<protein>
    <submittedName>
        <fullName evidence="4">Uncharacterized protein</fullName>
    </submittedName>
</protein>
<dbReference type="AlphaFoldDB" id="A0AAE0ZUW4"/>
<keyword evidence="5" id="KW-1185">Reference proteome</keyword>
<feature type="chain" id="PRO_5042033103" evidence="3">
    <location>
        <begin position="23"/>
        <end position="382"/>
    </location>
</feature>
<name>A0AAE0ZUW4_9GAST</name>
<comment type="caution">
    <text evidence="4">The sequence shown here is derived from an EMBL/GenBank/DDBJ whole genome shotgun (WGS) entry which is preliminary data.</text>
</comment>
<dbReference type="EMBL" id="JAWDGP010003268">
    <property type="protein sequence ID" value="KAK3775837.1"/>
    <property type="molecule type" value="Genomic_DNA"/>
</dbReference>
<organism evidence="4 5">
    <name type="scientific">Elysia crispata</name>
    <name type="common">lettuce slug</name>
    <dbReference type="NCBI Taxonomy" id="231223"/>
    <lineage>
        <taxon>Eukaryota</taxon>
        <taxon>Metazoa</taxon>
        <taxon>Spiralia</taxon>
        <taxon>Lophotrochozoa</taxon>
        <taxon>Mollusca</taxon>
        <taxon>Gastropoda</taxon>
        <taxon>Heterobranchia</taxon>
        <taxon>Euthyneura</taxon>
        <taxon>Panpulmonata</taxon>
        <taxon>Sacoglossa</taxon>
        <taxon>Placobranchoidea</taxon>
        <taxon>Plakobranchidae</taxon>
        <taxon>Elysia</taxon>
    </lineage>
</organism>
<evidence type="ECO:0000313" key="4">
    <source>
        <dbReference type="EMBL" id="KAK3775837.1"/>
    </source>
</evidence>
<reference evidence="4" key="1">
    <citation type="journal article" date="2023" name="G3 (Bethesda)">
        <title>A reference genome for the long-term kleptoplast-retaining sea slug Elysia crispata morphotype clarki.</title>
        <authorList>
            <person name="Eastman K.E."/>
            <person name="Pendleton A.L."/>
            <person name="Shaikh M.A."/>
            <person name="Suttiyut T."/>
            <person name="Ogas R."/>
            <person name="Tomko P."/>
            <person name="Gavelis G."/>
            <person name="Widhalm J.R."/>
            <person name="Wisecaver J.H."/>
        </authorList>
    </citation>
    <scope>NUCLEOTIDE SEQUENCE</scope>
    <source>
        <strain evidence="4">ECLA1</strain>
    </source>
</reference>